<dbReference type="AlphaFoldDB" id="A0A975BTD0"/>
<reference evidence="1" key="1">
    <citation type="journal article" date="2021" name="Microb. Physiol.">
        <title>Proteogenomic Insights into the Physiology of Marine, Sulfate-Reducing, Filamentous Desulfonema limicola and Desulfonema magnum.</title>
        <authorList>
            <person name="Schnaars V."/>
            <person name="Wohlbrand L."/>
            <person name="Scheve S."/>
            <person name="Hinrichs C."/>
            <person name="Reinhardt R."/>
            <person name="Rabus R."/>
        </authorList>
    </citation>
    <scope>NUCLEOTIDE SEQUENCE</scope>
    <source>
        <strain evidence="1">4be13</strain>
    </source>
</reference>
<gene>
    <name evidence="1" type="ORF">dnm_069560</name>
</gene>
<keyword evidence="2" id="KW-1185">Reference proteome</keyword>
<dbReference type="EMBL" id="CP061800">
    <property type="protein sequence ID" value="QTA90894.1"/>
    <property type="molecule type" value="Genomic_DNA"/>
</dbReference>
<evidence type="ECO:0000313" key="2">
    <source>
        <dbReference type="Proteomes" id="UP000663722"/>
    </source>
</evidence>
<proteinExistence type="predicted"/>
<protein>
    <submittedName>
        <fullName evidence="1">Uncharacterized protein</fullName>
    </submittedName>
</protein>
<accession>A0A975BTD0</accession>
<evidence type="ECO:0000313" key="1">
    <source>
        <dbReference type="EMBL" id="QTA90894.1"/>
    </source>
</evidence>
<name>A0A975BTD0_9BACT</name>
<dbReference type="Proteomes" id="UP000663722">
    <property type="component" value="Chromosome"/>
</dbReference>
<dbReference type="KEGG" id="dmm:dnm_069560"/>
<organism evidence="1 2">
    <name type="scientific">Desulfonema magnum</name>
    <dbReference type="NCBI Taxonomy" id="45655"/>
    <lineage>
        <taxon>Bacteria</taxon>
        <taxon>Pseudomonadati</taxon>
        <taxon>Thermodesulfobacteriota</taxon>
        <taxon>Desulfobacteria</taxon>
        <taxon>Desulfobacterales</taxon>
        <taxon>Desulfococcaceae</taxon>
        <taxon>Desulfonema</taxon>
    </lineage>
</organism>
<sequence>METSHGQGRKKEKFLNMDTPKVSTFGNKFPYTDTHTTGQKIITY</sequence>